<protein>
    <submittedName>
        <fullName evidence="1">Uncharacterized protein</fullName>
    </submittedName>
</protein>
<dbReference type="AlphaFoldDB" id="A0A2M8WMZ0"/>
<dbReference type="OrthoDB" id="7842127at2"/>
<evidence type="ECO:0000313" key="1">
    <source>
        <dbReference type="EMBL" id="PJI92290.1"/>
    </source>
</evidence>
<gene>
    <name evidence="1" type="ORF">BC777_1135</name>
</gene>
<name>A0A2M8WMZ0_9RHOB</name>
<dbReference type="EMBL" id="PGTY01000001">
    <property type="protein sequence ID" value="PJI92290.1"/>
    <property type="molecule type" value="Genomic_DNA"/>
</dbReference>
<organism evidence="1 2">
    <name type="scientific">Yoonia maricola</name>
    <dbReference type="NCBI Taxonomy" id="420999"/>
    <lineage>
        <taxon>Bacteria</taxon>
        <taxon>Pseudomonadati</taxon>
        <taxon>Pseudomonadota</taxon>
        <taxon>Alphaproteobacteria</taxon>
        <taxon>Rhodobacterales</taxon>
        <taxon>Paracoccaceae</taxon>
        <taxon>Yoonia</taxon>
    </lineage>
</organism>
<sequence length="226" mass="25508">MTQPRSIKDKLLDQLPALKMPTLGKVADIPVYVIHNSSDPEDYFFIFDFEQFVERSRAGMFVRPKLTVWAGREDFGRAAFARQFRESFGREFDAARTALAAGGGKRNGWFSWGLGKDLLTGAISGFVANIVLLVATSAGKKIWSSLPLPSFLREKSDAEKLEASITETQGKVDAALAEMEITLHRELHDHARRHGPVPRRNLDYDAWPLPSYVRDHLSDRTSTSWW</sequence>
<dbReference type="Proteomes" id="UP000228531">
    <property type="component" value="Unassembled WGS sequence"/>
</dbReference>
<evidence type="ECO:0000313" key="2">
    <source>
        <dbReference type="Proteomes" id="UP000228531"/>
    </source>
</evidence>
<dbReference type="RefSeq" id="WP_100367122.1">
    <property type="nucleotide sequence ID" value="NZ_PGTY01000001.1"/>
</dbReference>
<keyword evidence="2" id="KW-1185">Reference proteome</keyword>
<comment type="caution">
    <text evidence="1">The sequence shown here is derived from an EMBL/GenBank/DDBJ whole genome shotgun (WGS) entry which is preliminary data.</text>
</comment>
<accession>A0A2M8WMZ0</accession>
<reference evidence="1 2" key="1">
    <citation type="submission" date="2017-11" db="EMBL/GenBank/DDBJ databases">
        <title>Genomic Encyclopedia of Archaeal and Bacterial Type Strains, Phase II (KMG-II): From Individual Species to Whole Genera.</title>
        <authorList>
            <person name="Goeker M."/>
        </authorList>
    </citation>
    <scope>NUCLEOTIDE SEQUENCE [LARGE SCALE GENOMIC DNA]</scope>
    <source>
        <strain evidence="1 2">DSM 29128</strain>
    </source>
</reference>
<proteinExistence type="predicted"/>